<reference evidence="1 2" key="1">
    <citation type="submission" date="2014-08" db="EMBL/GenBank/DDBJ databases">
        <title>Complete genome of a marine bacteria Jeotgalibacillus malaysiensis.</title>
        <authorList>
            <person name="Yaakop A.S."/>
            <person name="Chan K.-G."/>
            <person name="Goh K.M."/>
        </authorList>
    </citation>
    <scope>NUCLEOTIDE SEQUENCE [LARGE SCALE GENOMIC DNA]</scope>
    <source>
        <strain evidence="1 2">D5</strain>
    </source>
</reference>
<keyword evidence="2" id="KW-1185">Reference proteome</keyword>
<proteinExistence type="predicted"/>
<gene>
    <name evidence="1" type="ORF">JMA_04190</name>
</gene>
<dbReference type="OrthoDB" id="7566033at2"/>
<dbReference type="BioCyc" id="JESP1508404:G14D9-9636-MONOMER"/>
<dbReference type="STRING" id="1508404.JMA_04190"/>
<name>A0A0B5AI44_9BACL</name>
<dbReference type="AlphaFoldDB" id="A0A0B5AI44"/>
<dbReference type="Pfam" id="PF13826">
    <property type="entry name" value="Monooxy_af470-like"/>
    <property type="match status" value="1"/>
</dbReference>
<dbReference type="Proteomes" id="UP000031449">
    <property type="component" value="Chromosome"/>
</dbReference>
<dbReference type="InterPro" id="IPR025444">
    <property type="entry name" value="Monooxy_af470"/>
</dbReference>
<organism evidence="1 2">
    <name type="scientific">Jeotgalibacillus malaysiensis</name>
    <dbReference type="NCBI Taxonomy" id="1508404"/>
    <lineage>
        <taxon>Bacteria</taxon>
        <taxon>Bacillati</taxon>
        <taxon>Bacillota</taxon>
        <taxon>Bacilli</taxon>
        <taxon>Bacillales</taxon>
        <taxon>Caryophanaceae</taxon>
        <taxon>Jeotgalibacillus</taxon>
    </lineage>
</organism>
<dbReference type="EMBL" id="CP009416">
    <property type="protein sequence ID" value="AJD89736.1"/>
    <property type="molecule type" value="Genomic_DNA"/>
</dbReference>
<evidence type="ECO:0000313" key="2">
    <source>
        <dbReference type="Proteomes" id="UP000031449"/>
    </source>
</evidence>
<protein>
    <submittedName>
        <fullName evidence="1">Transcriptional regulator</fullName>
    </submittedName>
</protein>
<dbReference type="KEGG" id="jeo:JMA_04190"/>
<accession>A0A0B5AI44</accession>
<evidence type="ECO:0000313" key="1">
    <source>
        <dbReference type="EMBL" id="AJD89736.1"/>
    </source>
</evidence>
<dbReference type="HOGENOM" id="CLU_109716_0_0_9"/>
<sequence length="157" mass="18110">MGKKLEQGRFMAAHGQEKTVFIIGMRINKLWAIHKWLPVFMAMGPMLRELYTHKELGFLSTETFFGWRMVTLVQYWESKDQLYSYAKGQQHMKAWKDFYQKAAKSEAVGIFHETYTIAPGTYETVYNKMPAFGLSKAIGVQPVGKKMDTAADRLKAQ</sequence>